<evidence type="ECO:0000313" key="3">
    <source>
        <dbReference type="Proteomes" id="UP000812982"/>
    </source>
</evidence>
<name>A0ABS6KG38_9MYCO</name>
<keyword evidence="1" id="KW-0732">Signal</keyword>
<dbReference type="PANTHER" id="PTHR40274:SF3">
    <property type="entry name" value="VIRGINIAMYCIN B LYASE"/>
    <property type="match status" value="1"/>
</dbReference>
<keyword evidence="3" id="KW-1185">Reference proteome</keyword>
<dbReference type="RefSeq" id="WP_217154524.1">
    <property type="nucleotide sequence ID" value="NZ_VOMB01000002.1"/>
</dbReference>
<dbReference type="EMBL" id="VOMB01000002">
    <property type="protein sequence ID" value="MBU9762539.1"/>
    <property type="molecule type" value="Genomic_DNA"/>
</dbReference>
<evidence type="ECO:0000313" key="2">
    <source>
        <dbReference type="EMBL" id="MBU9762539.1"/>
    </source>
</evidence>
<dbReference type="Proteomes" id="UP000812982">
    <property type="component" value="Unassembled WGS sequence"/>
</dbReference>
<reference evidence="2 3" key="1">
    <citation type="journal article" date="2021" name="Sci. Rep.">
        <title>Phenotypic and genomic hallmarks of a novel, potentially pathogenic rapidly growing Mycobacterium species related to the Mycobacterium fortuitum complex.</title>
        <authorList>
            <person name="Gharbi R."/>
            <person name="Khanna V."/>
            <person name="Frigui W."/>
            <person name="Mhenni B."/>
            <person name="Brosch R."/>
            <person name="Mardassi H."/>
        </authorList>
    </citation>
    <scope>NUCLEOTIDE SEQUENCE [LARGE SCALE GENOMIC DNA]</scope>
    <source>
        <strain evidence="2 3">TNTM28</strain>
    </source>
</reference>
<protein>
    <submittedName>
        <fullName evidence="2">Uncharacterized protein</fullName>
    </submittedName>
</protein>
<proteinExistence type="predicted"/>
<feature type="chain" id="PRO_5045678796" evidence="1">
    <location>
        <begin position="27"/>
        <end position="280"/>
    </location>
</feature>
<evidence type="ECO:0000256" key="1">
    <source>
        <dbReference type="SAM" id="SignalP"/>
    </source>
</evidence>
<dbReference type="PANTHER" id="PTHR40274">
    <property type="entry name" value="VIRGINIAMYCIN B LYASE"/>
    <property type="match status" value="1"/>
</dbReference>
<dbReference type="InterPro" id="IPR051344">
    <property type="entry name" value="Vgb"/>
</dbReference>
<organism evidence="2 3">
    <name type="scientific">[Mycobacterium] fortunisiensis</name>
    <dbReference type="NCBI Taxonomy" id="2600579"/>
    <lineage>
        <taxon>Bacteria</taxon>
        <taxon>Bacillati</taxon>
        <taxon>Actinomycetota</taxon>
        <taxon>Actinomycetes</taxon>
        <taxon>Mycobacteriales</taxon>
        <taxon>Mycobacteriaceae</taxon>
        <taxon>Mycolicibacterium</taxon>
    </lineage>
</organism>
<comment type="caution">
    <text evidence="2">The sequence shown here is derived from an EMBL/GenBank/DDBJ whole genome shotgun (WGS) entry which is preliminary data.</text>
</comment>
<feature type="signal peptide" evidence="1">
    <location>
        <begin position="1"/>
        <end position="26"/>
    </location>
</feature>
<gene>
    <name evidence="2" type="ORF">FR943_01560</name>
</gene>
<sequence>MAVGHLLGVAALAVGSMLVACSPGPASPVADAPLQAGAQTTIPVDPIGISEIEAGPNNVLYLGGSGGLSTLAPGAAQPARMNLDPQPVVSSMAVAPDGTVSFVKLGGVVETLKPGATTAEPLPFDRLRHFSKIAVARDGTVYLGDNEQHKLLKLAPGKRVPTELAVGEVDGLGHMVVDGDDNLYVSMRGKIVKIAKGATTAEPVAGVTGHAGGLAVDAAGNLYATDLQANTVSRTVTPGGDWAQLPFDGLQTPADIAVDGDGNVYVVNKLGTEIARLAAT</sequence>
<accession>A0ABS6KG38</accession>